<evidence type="ECO:0000256" key="1">
    <source>
        <dbReference type="SAM" id="SignalP"/>
    </source>
</evidence>
<dbReference type="OrthoDB" id="8562383at2"/>
<evidence type="ECO:0008006" key="4">
    <source>
        <dbReference type="Google" id="ProtNLM"/>
    </source>
</evidence>
<organism evidence="2 3">
    <name type="scientific">Nitrosospira briensis</name>
    <dbReference type="NCBI Taxonomy" id="35799"/>
    <lineage>
        <taxon>Bacteria</taxon>
        <taxon>Pseudomonadati</taxon>
        <taxon>Pseudomonadota</taxon>
        <taxon>Betaproteobacteria</taxon>
        <taxon>Nitrosomonadales</taxon>
        <taxon>Nitrosomonadaceae</taxon>
        <taxon>Nitrosospira</taxon>
    </lineage>
</organism>
<dbReference type="PROSITE" id="PS51257">
    <property type="entry name" value="PROKAR_LIPOPROTEIN"/>
    <property type="match status" value="1"/>
</dbReference>
<accession>A0A1I4YEI3</accession>
<protein>
    <recommendedName>
        <fullName evidence="4">DUF4398 domain-containing protein</fullName>
    </recommendedName>
</protein>
<reference evidence="3" key="1">
    <citation type="submission" date="2016-10" db="EMBL/GenBank/DDBJ databases">
        <authorList>
            <person name="Varghese N."/>
        </authorList>
    </citation>
    <scope>NUCLEOTIDE SEQUENCE [LARGE SCALE GENOMIC DNA]</scope>
    <source>
        <strain evidence="3">Nsp8</strain>
    </source>
</reference>
<proteinExistence type="predicted"/>
<evidence type="ECO:0000313" key="2">
    <source>
        <dbReference type="EMBL" id="SFN36183.1"/>
    </source>
</evidence>
<dbReference type="RefSeq" id="WP_074794514.1">
    <property type="nucleotide sequence ID" value="NZ_FOVJ01000001.1"/>
</dbReference>
<dbReference type="Proteomes" id="UP000183107">
    <property type="component" value="Unassembled WGS sequence"/>
</dbReference>
<evidence type="ECO:0000313" key="3">
    <source>
        <dbReference type="Proteomes" id="UP000183107"/>
    </source>
</evidence>
<gene>
    <name evidence="2" type="ORF">SAMN05216386_0645</name>
</gene>
<keyword evidence="3" id="KW-1185">Reference proteome</keyword>
<feature type="chain" id="PRO_5010180339" description="DUF4398 domain-containing protein" evidence="1">
    <location>
        <begin position="23"/>
        <end position="117"/>
    </location>
</feature>
<sequence>MKARIFFAILAVLGLLASCAHIDPHPMDMTSAIQSAKTEADHNALARHYQTAARAMQAKAREQKRAVAEYQKHGYYYGRQTEDLKEHAQALVRVYEEAAEANMSIAESHRQMAEQAR</sequence>
<name>A0A1I4YEI3_9PROT</name>
<keyword evidence="1" id="KW-0732">Signal</keyword>
<feature type="signal peptide" evidence="1">
    <location>
        <begin position="1"/>
        <end position="22"/>
    </location>
</feature>
<dbReference type="AlphaFoldDB" id="A0A1I4YEI3"/>
<dbReference type="EMBL" id="FOVJ01000001">
    <property type="protein sequence ID" value="SFN36183.1"/>
    <property type="molecule type" value="Genomic_DNA"/>
</dbReference>